<dbReference type="Gene3D" id="3.10.20.470">
    <property type="match status" value="3"/>
</dbReference>
<feature type="compositionally biased region" description="Polar residues" evidence="5">
    <location>
        <begin position="553"/>
        <end position="566"/>
    </location>
</feature>
<dbReference type="Pfam" id="PF17966">
    <property type="entry name" value="Muc_B2"/>
    <property type="match status" value="3"/>
</dbReference>
<evidence type="ECO:0000256" key="5">
    <source>
        <dbReference type="SAM" id="MobiDB-lite"/>
    </source>
</evidence>
<feature type="transmembrane region" description="Helical" evidence="6">
    <location>
        <begin position="581"/>
        <end position="599"/>
    </location>
</feature>
<keyword evidence="4" id="KW-0572">Peptidoglycan-anchor</keyword>
<dbReference type="NCBIfam" id="TIGR01167">
    <property type="entry name" value="LPXTG_anchor"/>
    <property type="match status" value="1"/>
</dbReference>
<keyword evidence="3" id="KW-0732">Signal</keyword>
<feature type="domain" description="Gram-positive cocci surface proteins LPxTG" evidence="7">
    <location>
        <begin position="571"/>
        <end position="605"/>
    </location>
</feature>
<keyword evidence="2" id="KW-0964">Secreted</keyword>
<organism evidence="8 9">
    <name type="scientific">Lacticaseibacillus suilingensis</name>
    <dbReference type="NCBI Taxonomy" id="2799577"/>
    <lineage>
        <taxon>Bacteria</taxon>
        <taxon>Bacillati</taxon>
        <taxon>Bacillota</taxon>
        <taxon>Bacilli</taxon>
        <taxon>Lactobacillales</taxon>
        <taxon>Lactobacillaceae</taxon>
        <taxon>Lacticaseibacillus</taxon>
    </lineage>
</organism>
<proteinExistence type="predicted"/>
<dbReference type="InterPro" id="IPR041558">
    <property type="entry name" value="MucBP_2"/>
</dbReference>
<evidence type="ECO:0000256" key="2">
    <source>
        <dbReference type="ARBA" id="ARBA00022525"/>
    </source>
</evidence>
<dbReference type="RefSeq" id="WP_268886771.1">
    <property type="nucleotide sequence ID" value="NZ_BOLV01000030.1"/>
</dbReference>
<evidence type="ECO:0000313" key="8">
    <source>
        <dbReference type="EMBL" id="MFD1397836.1"/>
    </source>
</evidence>
<dbReference type="Proteomes" id="UP001597199">
    <property type="component" value="Unassembled WGS sequence"/>
</dbReference>
<dbReference type="PROSITE" id="PS50847">
    <property type="entry name" value="GRAM_POS_ANCHORING"/>
    <property type="match status" value="1"/>
</dbReference>
<dbReference type="Pfam" id="PF17965">
    <property type="entry name" value="MucBP_2"/>
    <property type="match status" value="3"/>
</dbReference>
<evidence type="ECO:0000313" key="9">
    <source>
        <dbReference type="Proteomes" id="UP001597199"/>
    </source>
</evidence>
<dbReference type="Pfam" id="PF00746">
    <property type="entry name" value="Gram_pos_anchor"/>
    <property type="match status" value="1"/>
</dbReference>
<evidence type="ECO:0000256" key="4">
    <source>
        <dbReference type="ARBA" id="ARBA00023088"/>
    </source>
</evidence>
<sequence length="605" mass="65787">MTKTVTQTINYVYENGDDAAKTNTQTVTFTRNALVDDTDDTIVSYGEWQLAEPQKFDDVYSPIIKGYHADQTKVAGSQVTGDSQDPKPITVKYSTTDQPITIQYRDQNTGKTLKTDILKGKTGDKVQSTAIARIQGYKAMGYELVSDGTKGAKELEVTPGGSAYLVEFKHETPTLDGRNNPGTHEKDLVKKVTQTIEYLYPDGSKAHADNVQTITYTRTAVVDKLTQEILSTGDWTTTDNEQYTNVDSPAIAGYHADQTTVTGLKVTPDTASQTITVHYNTSEQPINIQYFDRTANKTLKFDVLKGKTGDTVDNTAPARIQGYVAMGYKVVEDQTAGKQTLTIAPEGNNYRVTLEHTSTTVTPENPGNHAAELTKTINQTINYVYPDGSQAAPANHQAITYTRNAMIDRTTNKATAYSAWKPVAGEQFTDVASPAINGYGADQPTVLGVKVTSNAAPEQNVTVHYAALNQPITIQFIQYGTGKVLKTEKLTGKTDETLSYDVEAMIASYLKQGYVLVSNNVPEVAKMGQFKVNAGGNNYQVHLALAPKAPQPSADSTKKQTPVTRSGQKKLPNTGEKTNQLGTIGLVVTAMTALFAVGARKQRRD</sequence>
<gene>
    <name evidence="8" type="ORF">ACFQ41_00770</name>
</gene>
<dbReference type="EMBL" id="JBHTOA010000007">
    <property type="protein sequence ID" value="MFD1397836.1"/>
    <property type="molecule type" value="Genomic_DNA"/>
</dbReference>
<protein>
    <submittedName>
        <fullName evidence="8">MucBP domain-containing protein</fullName>
    </submittedName>
</protein>
<accession>A0ABW4BBH0</accession>
<dbReference type="InterPro" id="IPR019931">
    <property type="entry name" value="LPXTG_anchor"/>
</dbReference>
<comment type="caution">
    <text evidence="8">The sequence shown here is derived from an EMBL/GenBank/DDBJ whole genome shotgun (WGS) entry which is preliminary data.</text>
</comment>
<dbReference type="Gene3D" id="2.60.40.4300">
    <property type="match status" value="3"/>
</dbReference>
<evidence type="ECO:0000256" key="3">
    <source>
        <dbReference type="ARBA" id="ARBA00022729"/>
    </source>
</evidence>
<keyword evidence="1" id="KW-0134">Cell wall</keyword>
<keyword evidence="9" id="KW-1185">Reference proteome</keyword>
<name>A0ABW4BBH0_9LACO</name>
<keyword evidence="6" id="KW-0472">Membrane</keyword>
<keyword evidence="6" id="KW-1133">Transmembrane helix</keyword>
<dbReference type="InterPro" id="IPR041495">
    <property type="entry name" value="Mub_B2"/>
</dbReference>
<evidence type="ECO:0000256" key="6">
    <source>
        <dbReference type="SAM" id="Phobius"/>
    </source>
</evidence>
<reference evidence="9" key="1">
    <citation type="journal article" date="2019" name="Int. J. Syst. Evol. Microbiol.">
        <title>The Global Catalogue of Microorganisms (GCM) 10K type strain sequencing project: providing services to taxonomists for standard genome sequencing and annotation.</title>
        <authorList>
            <consortium name="The Broad Institute Genomics Platform"/>
            <consortium name="The Broad Institute Genome Sequencing Center for Infectious Disease"/>
            <person name="Wu L."/>
            <person name="Ma J."/>
        </authorList>
    </citation>
    <scope>NUCLEOTIDE SEQUENCE [LARGE SCALE GENOMIC DNA]</scope>
    <source>
        <strain evidence="9">CCM 9110</strain>
    </source>
</reference>
<evidence type="ECO:0000256" key="1">
    <source>
        <dbReference type="ARBA" id="ARBA00022512"/>
    </source>
</evidence>
<feature type="region of interest" description="Disordered" evidence="5">
    <location>
        <begin position="548"/>
        <end position="577"/>
    </location>
</feature>
<keyword evidence="6" id="KW-0812">Transmembrane</keyword>
<evidence type="ECO:0000259" key="7">
    <source>
        <dbReference type="PROSITE" id="PS50847"/>
    </source>
</evidence>